<dbReference type="EMBL" id="CAJVQB010001799">
    <property type="protein sequence ID" value="CAG8550475.1"/>
    <property type="molecule type" value="Genomic_DNA"/>
</dbReference>
<keyword evidence="3" id="KW-1185">Reference proteome</keyword>
<evidence type="ECO:0000313" key="3">
    <source>
        <dbReference type="Proteomes" id="UP000789901"/>
    </source>
</evidence>
<feature type="domain" description="Obg" evidence="1">
    <location>
        <begin position="1"/>
        <end position="50"/>
    </location>
</feature>
<organism evidence="2 3">
    <name type="scientific">Gigaspora margarita</name>
    <dbReference type="NCBI Taxonomy" id="4874"/>
    <lineage>
        <taxon>Eukaryota</taxon>
        <taxon>Fungi</taxon>
        <taxon>Fungi incertae sedis</taxon>
        <taxon>Mucoromycota</taxon>
        <taxon>Glomeromycotina</taxon>
        <taxon>Glomeromycetes</taxon>
        <taxon>Diversisporales</taxon>
        <taxon>Gigasporaceae</taxon>
        <taxon>Gigaspora</taxon>
    </lineage>
</organism>
<evidence type="ECO:0000313" key="2">
    <source>
        <dbReference type="EMBL" id="CAG8550475.1"/>
    </source>
</evidence>
<dbReference type="InterPro" id="IPR006169">
    <property type="entry name" value="GTP1_OBG_dom"/>
</dbReference>
<evidence type="ECO:0000259" key="1">
    <source>
        <dbReference type="PROSITE" id="PS51883"/>
    </source>
</evidence>
<dbReference type="PROSITE" id="PS51883">
    <property type="entry name" value="OBG"/>
    <property type="match status" value="1"/>
</dbReference>
<comment type="caution">
    <text evidence="2">The sequence shown here is derived from an EMBL/GenBank/DDBJ whole genome shotgun (WGS) entry which is preliminary data.</text>
</comment>
<name>A0ABN7UDP3_GIGMA</name>
<dbReference type="Proteomes" id="UP000789901">
    <property type="component" value="Unassembled WGS sequence"/>
</dbReference>
<proteinExistence type="predicted"/>
<feature type="non-terminal residue" evidence="2">
    <location>
        <position position="1"/>
    </location>
</feature>
<protein>
    <submittedName>
        <fullName evidence="2">11206_t:CDS:1</fullName>
    </submittedName>
</protein>
<accession>A0ABN7UDP3</accession>
<reference evidence="2 3" key="1">
    <citation type="submission" date="2021-06" db="EMBL/GenBank/DDBJ databases">
        <authorList>
            <person name="Kallberg Y."/>
            <person name="Tangrot J."/>
            <person name="Rosling A."/>
        </authorList>
    </citation>
    <scope>NUCLEOTIDE SEQUENCE [LARGE SCALE GENOMIC DNA]</scope>
    <source>
        <strain evidence="2 3">120-4 pot B 10/14</strain>
    </source>
</reference>
<gene>
    <name evidence="2" type="ORF">GMARGA_LOCUS4532</name>
</gene>
<sequence length="50" mass="5485">KNEDTYIKVPFGMIIKLIGSSYQSGKEEPVLGEILFPQQKNTNCKGGKGV</sequence>